<feature type="signal peptide" evidence="1">
    <location>
        <begin position="1"/>
        <end position="20"/>
    </location>
</feature>
<dbReference type="Proteomes" id="UP001549749">
    <property type="component" value="Unassembled WGS sequence"/>
</dbReference>
<evidence type="ECO:0008006" key="4">
    <source>
        <dbReference type="Google" id="ProtNLM"/>
    </source>
</evidence>
<organism evidence="2 3">
    <name type="scientific">Chitinophaga defluvii</name>
    <dbReference type="NCBI Taxonomy" id="3163343"/>
    <lineage>
        <taxon>Bacteria</taxon>
        <taxon>Pseudomonadati</taxon>
        <taxon>Bacteroidota</taxon>
        <taxon>Chitinophagia</taxon>
        <taxon>Chitinophagales</taxon>
        <taxon>Chitinophagaceae</taxon>
        <taxon>Chitinophaga</taxon>
    </lineage>
</organism>
<reference evidence="2 3" key="1">
    <citation type="submission" date="2024-06" db="EMBL/GenBank/DDBJ databases">
        <title>Chitinophaga defluvii sp. nov., isolated from municipal sewage.</title>
        <authorList>
            <person name="Zhang L."/>
        </authorList>
    </citation>
    <scope>NUCLEOTIDE SEQUENCE [LARGE SCALE GENOMIC DNA]</scope>
    <source>
        <strain evidence="2 3">H8</strain>
    </source>
</reference>
<sequence>MKIIISILCLVTLMVLPARAQFLGGFFSQKKENRKLLGLQIAALEVYKSYIKKGYDIISNGVGIINKIKTGDFNLHRDFFGALKIVNPKIKKYAKVTQVMVMNVEAVTRLKQAGKLARSELIGSAQRQFLLQVIDHLLEILAGTIDELIAIITDNQLEMKDDERIARIDKIYIQAQEQCSFASEFDDQLELLVQMKKKKQAEIRGSEFLNGIEQP</sequence>
<dbReference type="EMBL" id="JBEXAC010000002">
    <property type="protein sequence ID" value="MET7000725.1"/>
    <property type="molecule type" value="Genomic_DNA"/>
</dbReference>
<protein>
    <recommendedName>
        <fullName evidence="4">TerB family tellurite resistance protein</fullName>
    </recommendedName>
</protein>
<proteinExistence type="predicted"/>
<dbReference type="RefSeq" id="WP_354663277.1">
    <property type="nucleotide sequence ID" value="NZ_JBEXAC010000002.1"/>
</dbReference>
<comment type="caution">
    <text evidence="2">The sequence shown here is derived from an EMBL/GenBank/DDBJ whole genome shotgun (WGS) entry which is preliminary data.</text>
</comment>
<feature type="chain" id="PRO_5045964576" description="TerB family tellurite resistance protein" evidence="1">
    <location>
        <begin position="21"/>
        <end position="215"/>
    </location>
</feature>
<name>A0ABV2TCG3_9BACT</name>
<evidence type="ECO:0000313" key="3">
    <source>
        <dbReference type="Proteomes" id="UP001549749"/>
    </source>
</evidence>
<evidence type="ECO:0000256" key="1">
    <source>
        <dbReference type="SAM" id="SignalP"/>
    </source>
</evidence>
<keyword evidence="3" id="KW-1185">Reference proteome</keyword>
<accession>A0ABV2TCG3</accession>
<keyword evidence="1" id="KW-0732">Signal</keyword>
<gene>
    <name evidence="2" type="ORF">ABR189_25300</name>
</gene>
<evidence type="ECO:0000313" key="2">
    <source>
        <dbReference type="EMBL" id="MET7000725.1"/>
    </source>
</evidence>